<reference evidence="3" key="1">
    <citation type="submission" date="2020-02" db="EMBL/GenBank/DDBJ databases">
        <authorList>
            <person name="Palmer J.M."/>
        </authorList>
    </citation>
    <scope>NUCLEOTIDE SEQUENCE</scope>
    <source>
        <strain evidence="3">EPUS1.4</strain>
        <tissue evidence="3">Thallus</tissue>
    </source>
</reference>
<feature type="region of interest" description="Disordered" evidence="1">
    <location>
        <begin position="302"/>
        <end position="330"/>
    </location>
</feature>
<protein>
    <recommendedName>
        <fullName evidence="2">CBM21 domain-containing protein</fullName>
    </recommendedName>
</protein>
<feature type="compositionally biased region" description="Basic and acidic residues" evidence="1">
    <location>
        <begin position="139"/>
        <end position="156"/>
    </location>
</feature>
<feature type="compositionally biased region" description="Low complexity" evidence="1">
    <location>
        <begin position="689"/>
        <end position="709"/>
    </location>
</feature>
<accession>A0A8H7AQS4</accession>
<feature type="compositionally biased region" description="Basic and acidic residues" evidence="1">
    <location>
        <begin position="321"/>
        <end position="330"/>
    </location>
</feature>
<feature type="region of interest" description="Disordered" evidence="1">
    <location>
        <begin position="582"/>
        <end position="632"/>
    </location>
</feature>
<keyword evidence="4" id="KW-1185">Reference proteome</keyword>
<dbReference type="GO" id="GO:2001069">
    <property type="term" value="F:glycogen binding"/>
    <property type="evidence" value="ECO:0007669"/>
    <property type="project" value="TreeGrafter"/>
</dbReference>
<feature type="compositionally biased region" description="Polar residues" evidence="1">
    <location>
        <begin position="1"/>
        <end position="36"/>
    </location>
</feature>
<dbReference type="InterPro" id="IPR038175">
    <property type="entry name" value="CBM21_dom_sf"/>
</dbReference>
<feature type="compositionally biased region" description="Basic and acidic residues" evidence="1">
    <location>
        <begin position="593"/>
        <end position="602"/>
    </location>
</feature>
<dbReference type="Proteomes" id="UP000606974">
    <property type="component" value="Unassembled WGS sequence"/>
</dbReference>
<gene>
    <name evidence="3" type="ORF">GJ744_001457</name>
</gene>
<dbReference type="PANTHER" id="PTHR12307:SF36">
    <property type="entry name" value="GLYCOGEN-BINDING SUBUNIT 76A"/>
    <property type="match status" value="1"/>
</dbReference>
<feature type="compositionally biased region" description="Low complexity" evidence="1">
    <location>
        <begin position="719"/>
        <end position="734"/>
    </location>
</feature>
<feature type="domain" description="CBM21" evidence="2">
    <location>
        <begin position="345"/>
        <end position="457"/>
    </location>
</feature>
<organism evidence="3 4">
    <name type="scientific">Endocarpon pusillum</name>
    <dbReference type="NCBI Taxonomy" id="364733"/>
    <lineage>
        <taxon>Eukaryota</taxon>
        <taxon>Fungi</taxon>
        <taxon>Dikarya</taxon>
        <taxon>Ascomycota</taxon>
        <taxon>Pezizomycotina</taxon>
        <taxon>Eurotiomycetes</taxon>
        <taxon>Chaetothyriomycetidae</taxon>
        <taxon>Verrucariales</taxon>
        <taxon>Verrucariaceae</taxon>
        <taxon>Endocarpon</taxon>
    </lineage>
</organism>
<feature type="compositionally biased region" description="Polar residues" evidence="1">
    <location>
        <begin position="196"/>
        <end position="216"/>
    </location>
</feature>
<dbReference type="GO" id="GO:0005979">
    <property type="term" value="P:regulation of glycogen biosynthetic process"/>
    <property type="evidence" value="ECO:0007669"/>
    <property type="project" value="TreeGrafter"/>
</dbReference>
<dbReference type="PANTHER" id="PTHR12307">
    <property type="entry name" value="PROTEIN PHOSPHATASE 1 REGULATORY SUBUNIT"/>
    <property type="match status" value="1"/>
</dbReference>
<dbReference type="GO" id="GO:0008157">
    <property type="term" value="F:protein phosphatase 1 binding"/>
    <property type="evidence" value="ECO:0007669"/>
    <property type="project" value="TreeGrafter"/>
</dbReference>
<name>A0A8H7AQS4_9EURO</name>
<dbReference type="PROSITE" id="PS51159">
    <property type="entry name" value="CBM21"/>
    <property type="match status" value="1"/>
</dbReference>
<feature type="region of interest" description="Disordered" evidence="1">
    <location>
        <begin position="1"/>
        <end position="271"/>
    </location>
</feature>
<dbReference type="Gene3D" id="2.60.40.2440">
    <property type="entry name" value="Carbohydrate binding type-21 domain"/>
    <property type="match status" value="1"/>
</dbReference>
<dbReference type="OrthoDB" id="1881at2759"/>
<evidence type="ECO:0000313" key="4">
    <source>
        <dbReference type="Proteomes" id="UP000606974"/>
    </source>
</evidence>
<evidence type="ECO:0000313" key="3">
    <source>
        <dbReference type="EMBL" id="KAF7512522.1"/>
    </source>
</evidence>
<sequence length="772" mass="84127">MPYTPPAQQSPGASNPSSPPLSRSHSYLSNHVQSPQTPSPNRPGLLPRSISSSAYLTMHRRSPSALKPAHSMPSAEQSSITHGDAAGNSLGELSRFDPHGALMSPPESLQNSSDEEEGGRDRGRELENLAELQAAIRIIEQRKEGSPDGKKDDSRKARMALDLVMPDSEKSVQQKRSSSESQRPPLSKEARKISHSRSSTDSNIVFDASHQTQSAMIMQYSRPESDEDDEDSDETGRRSKPPMVRKKSGELVRPALRPASAKRRPSSMPGTPTYSKAVHFDSHLEHVRHFLQVDKPLAVSAGSSPVETHESEIEFPFGSEESGRSRGPSDEWEIRLSNFPAESGERKHLPVRVERIFLSSDNKNLIGVVAVQNLAFHKQVTARFTFDYWKTTSEVTADYNNDVRRKQVNDGCDRFNFTIKLTDQANLENKTMFFCVRYDVNGQQYWDNNGSINYQVEFSKRGKNHGQNGVPGLGARPLNALPRSRPSLPMSAGSPRPRSMPSSFDDFASSFDSYARFNQSPIAMIGDSPIKLKAPRSRGEIVPDAPTRRPKANGQAFGNRYDFGASLSAAIQNASALLGDQSGFAKSPATEQSRPEVSESKSRRSGTAQQQPPSIVIKQPTGRMATNTSINGLGPAKPAALVSEKPSLQSQSYQELVDKYCFFGSAKISPQLTRSTLGRVDGPKDDDTGSISDVSVSSGASSPADKSYSLSGAQELPQRSISPSLSRSSSPIPRTGSAFGERAASPVSFGYPYHQSMNQGLFDTPTATAIQS</sequence>
<dbReference type="Pfam" id="PF03370">
    <property type="entry name" value="CBM_21"/>
    <property type="match status" value="1"/>
</dbReference>
<evidence type="ECO:0000259" key="2">
    <source>
        <dbReference type="PROSITE" id="PS51159"/>
    </source>
</evidence>
<evidence type="ECO:0000256" key="1">
    <source>
        <dbReference type="SAM" id="MobiDB-lite"/>
    </source>
</evidence>
<dbReference type="InterPro" id="IPR050782">
    <property type="entry name" value="PP1_regulatory_subunit_3"/>
</dbReference>
<dbReference type="EMBL" id="JAACFV010000012">
    <property type="protein sequence ID" value="KAF7512522.1"/>
    <property type="molecule type" value="Genomic_DNA"/>
</dbReference>
<dbReference type="GO" id="GO:0000164">
    <property type="term" value="C:protein phosphatase type 1 complex"/>
    <property type="evidence" value="ECO:0007669"/>
    <property type="project" value="TreeGrafter"/>
</dbReference>
<feature type="region of interest" description="Disordered" evidence="1">
    <location>
        <begin position="528"/>
        <end position="557"/>
    </location>
</feature>
<feature type="compositionally biased region" description="Polar residues" evidence="1">
    <location>
        <begin position="174"/>
        <end position="184"/>
    </location>
</feature>
<dbReference type="InterPro" id="IPR005036">
    <property type="entry name" value="CBM21_dom"/>
</dbReference>
<proteinExistence type="predicted"/>
<feature type="region of interest" description="Disordered" evidence="1">
    <location>
        <begin position="675"/>
        <end position="739"/>
    </location>
</feature>
<comment type="caution">
    <text evidence="3">The sequence shown here is derived from an EMBL/GenBank/DDBJ whole genome shotgun (WGS) entry which is preliminary data.</text>
</comment>
<feature type="region of interest" description="Disordered" evidence="1">
    <location>
        <begin position="464"/>
        <end position="504"/>
    </location>
</feature>
<dbReference type="AlphaFoldDB" id="A0A8H7AQS4"/>